<name>A0A7Y9DN21_9ACTN</name>
<evidence type="ECO:0000313" key="1">
    <source>
        <dbReference type="EMBL" id="NYD23534.1"/>
    </source>
</evidence>
<dbReference type="Proteomes" id="UP000521922">
    <property type="component" value="Unassembled WGS sequence"/>
</dbReference>
<organism evidence="1 2">
    <name type="scientific">Kineococcus aurantiacus</name>
    <dbReference type="NCBI Taxonomy" id="37633"/>
    <lineage>
        <taxon>Bacteria</taxon>
        <taxon>Bacillati</taxon>
        <taxon>Actinomycetota</taxon>
        <taxon>Actinomycetes</taxon>
        <taxon>Kineosporiales</taxon>
        <taxon>Kineosporiaceae</taxon>
        <taxon>Kineococcus</taxon>
    </lineage>
</organism>
<gene>
    <name evidence="1" type="ORF">BJ968_003074</name>
</gene>
<dbReference type="InterPro" id="IPR045596">
    <property type="entry name" value="DUF6459"/>
</dbReference>
<accession>A0A7Y9DN21</accession>
<protein>
    <submittedName>
        <fullName evidence="1">Uncharacterized protein</fullName>
    </submittedName>
</protein>
<keyword evidence="2" id="KW-1185">Reference proteome</keyword>
<dbReference type="EMBL" id="JACCBB010000001">
    <property type="protein sequence ID" value="NYD23534.1"/>
    <property type="molecule type" value="Genomic_DNA"/>
</dbReference>
<sequence length="166" mass="18266">MSSTGAARLPVYLDDEDVFGPEGPVLAPPDPDQGVFALDLRDTRLLPPAELPEVTLWTRRYLVTLLEVLTGLRPPQQLLRWSSADIYTGVQRRAALQARLRARTRAGTAVRAAHVTTLRVSFPGDGVAEVGAVLRDTDRVRAAALRVERCTDRSGERWRVTALELG</sequence>
<comment type="caution">
    <text evidence="1">The sequence shown here is derived from an EMBL/GenBank/DDBJ whole genome shotgun (WGS) entry which is preliminary data.</text>
</comment>
<proteinExistence type="predicted"/>
<dbReference type="RefSeq" id="WP_179753330.1">
    <property type="nucleotide sequence ID" value="NZ_BAAAGN010000029.1"/>
</dbReference>
<evidence type="ECO:0000313" key="2">
    <source>
        <dbReference type="Proteomes" id="UP000521922"/>
    </source>
</evidence>
<dbReference type="AlphaFoldDB" id="A0A7Y9DN21"/>
<dbReference type="Pfam" id="PF20060">
    <property type="entry name" value="DUF6459"/>
    <property type="match status" value="1"/>
</dbReference>
<reference evidence="1 2" key="1">
    <citation type="submission" date="2020-07" db="EMBL/GenBank/DDBJ databases">
        <title>Sequencing the genomes of 1000 actinobacteria strains.</title>
        <authorList>
            <person name="Klenk H.-P."/>
        </authorList>
    </citation>
    <scope>NUCLEOTIDE SEQUENCE [LARGE SCALE GENOMIC DNA]</scope>
    <source>
        <strain evidence="1 2">DSM 7487</strain>
    </source>
</reference>